<reference evidence="6 8" key="2">
    <citation type="submission" date="2023-03" db="EMBL/GenBank/DDBJ databases">
        <title>Comparative genome and transcriptome analysis combination mining strategies for increasing vitamin B12 production of Ensifer adhaerens strain.</title>
        <authorList>
            <person name="Yongheng L."/>
        </authorList>
    </citation>
    <scope>NUCLEOTIDE SEQUENCE [LARGE SCALE GENOMIC DNA]</scope>
    <source>
        <strain evidence="6 8">Casida A-T305</strain>
    </source>
</reference>
<dbReference type="PROSITE" id="PS01031">
    <property type="entry name" value="SHSP"/>
    <property type="match status" value="1"/>
</dbReference>
<dbReference type="CDD" id="cd06470">
    <property type="entry name" value="ACD_IbpA-B_like"/>
    <property type="match status" value="1"/>
</dbReference>
<dbReference type="AlphaFoldDB" id="A0A9Q8Y5B5"/>
<dbReference type="InterPro" id="IPR002068">
    <property type="entry name" value="A-crystallin/Hsp20_dom"/>
</dbReference>
<accession>A0A9Q8Y5B5</accession>
<dbReference type="InterPro" id="IPR008978">
    <property type="entry name" value="HSP20-like_chaperone"/>
</dbReference>
<gene>
    <name evidence="5" type="ORF">NE863_14995</name>
    <name evidence="6" type="ORF">P4B07_15495</name>
</gene>
<dbReference type="PANTHER" id="PTHR47062:SF1">
    <property type="entry name" value="SMALL HEAT SHOCK PROTEIN IBPA"/>
    <property type="match status" value="1"/>
</dbReference>
<dbReference type="PANTHER" id="PTHR47062">
    <property type="match status" value="1"/>
</dbReference>
<evidence type="ECO:0000313" key="6">
    <source>
        <dbReference type="EMBL" id="WFP89951.1"/>
    </source>
</evidence>
<feature type="domain" description="SHSP" evidence="4">
    <location>
        <begin position="29"/>
        <end position="141"/>
    </location>
</feature>
<proteinExistence type="inferred from homology"/>
<evidence type="ECO:0000256" key="2">
    <source>
        <dbReference type="PROSITE-ProRule" id="PRU00285"/>
    </source>
</evidence>
<dbReference type="OrthoDB" id="9810618at2"/>
<organism evidence="5 7">
    <name type="scientific">Ensifer adhaerens</name>
    <name type="common">Sinorhizobium morelense</name>
    <dbReference type="NCBI Taxonomy" id="106592"/>
    <lineage>
        <taxon>Bacteria</taxon>
        <taxon>Pseudomonadati</taxon>
        <taxon>Pseudomonadota</taxon>
        <taxon>Alphaproteobacteria</taxon>
        <taxon>Hyphomicrobiales</taxon>
        <taxon>Rhizobiaceae</taxon>
        <taxon>Sinorhizobium/Ensifer group</taxon>
        <taxon>Ensifer</taxon>
    </lineage>
</organism>
<evidence type="ECO:0000259" key="4">
    <source>
        <dbReference type="PROSITE" id="PS01031"/>
    </source>
</evidence>
<dbReference type="EMBL" id="CP098807">
    <property type="protein sequence ID" value="USJ22593.1"/>
    <property type="molecule type" value="Genomic_DNA"/>
</dbReference>
<dbReference type="EMBL" id="CP121308">
    <property type="protein sequence ID" value="WFP89951.1"/>
    <property type="molecule type" value="Genomic_DNA"/>
</dbReference>
<dbReference type="Pfam" id="PF00011">
    <property type="entry name" value="HSP20"/>
    <property type="match status" value="1"/>
</dbReference>
<evidence type="ECO:0000313" key="7">
    <source>
        <dbReference type="Proteomes" id="UP001055460"/>
    </source>
</evidence>
<reference evidence="5" key="1">
    <citation type="submission" date="2022-06" db="EMBL/GenBank/DDBJ databases">
        <title>Physiological and biochemical characterization and genomic elucidation of a strain of the genus Ensifer adhaerens M8 that combines arsenic oxidation and chromium reduction.</title>
        <authorList>
            <person name="Li X."/>
            <person name="Yu c."/>
        </authorList>
    </citation>
    <scope>NUCLEOTIDE SEQUENCE</scope>
    <source>
        <strain evidence="5">M8</strain>
    </source>
</reference>
<dbReference type="Proteomes" id="UP001055460">
    <property type="component" value="Chromosome"/>
</dbReference>
<evidence type="ECO:0000256" key="3">
    <source>
        <dbReference type="RuleBase" id="RU003616"/>
    </source>
</evidence>
<evidence type="ECO:0000256" key="1">
    <source>
        <dbReference type="ARBA" id="ARBA00023016"/>
    </source>
</evidence>
<comment type="similarity">
    <text evidence="2 3">Belongs to the small heat shock protein (HSP20) family.</text>
</comment>
<dbReference type="InterPro" id="IPR037913">
    <property type="entry name" value="ACD_IbpA/B"/>
</dbReference>
<evidence type="ECO:0000313" key="8">
    <source>
        <dbReference type="Proteomes" id="UP001214094"/>
    </source>
</evidence>
<sequence length="153" mass="17362">MRHFDFSPLYRSTVGFDRLFTMLDSLGQPGEAQTYPPYNIERTGENAYRITMAVAGFDESELSIEAREHTLTVKGEKAEDKGEESQFLHRGIAKRAFERRFQLADHVEIKSASLKNGLLHIDLTREIPEAAKPRRIEIASVASQPKQIEAQTL</sequence>
<evidence type="ECO:0000313" key="5">
    <source>
        <dbReference type="EMBL" id="USJ22593.1"/>
    </source>
</evidence>
<keyword evidence="1" id="KW-0346">Stress response</keyword>
<dbReference type="SUPFAM" id="SSF49764">
    <property type="entry name" value="HSP20-like chaperones"/>
    <property type="match status" value="1"/>
</dbReference>
<dbReference type="GeneID" id="29518298"/>
<protein>
    <submittedName>
        <fullName evidence="5">Hsp20 family protein</fullName>
    </submittedName>
</protein>
<dbReference type="KEGG" id="eah:FA04_15260"/>
<dbReference type="RefSeq" id="WP_034786801.1">
    <property type="nucleotide sequence ID" value="NZ_CAXURO020000001.1"/>
</dbReference>
<dbReference type="Proteomes" id="UP001214094">
    <property type="component" value="Chromosome"/>
</dbReference>
<dbReference type="Gene3D" id="2.60.40.790">
    <property type="match status" value="1"/>
</dbReference>
<keyword evidence="8" id="KW-1185">Reference proteome</keyword>
<name>A0A9Q8Y5B5_ENSAD</name>